<dbReference type="Pfam" id="PF02441">
    <property type="entry name" value="Flavoprotein"/>
    <property type="match status" value="1"/>
</dbReference>
<feature type="binding site" evidence="3">
    <location>
        <position position="289"/>
    </location>
    <ligand>
        <name>CTP</name>
        <dbReference type="ChEBI" id="CHEBI:37563"/>
    </ligand>
</feature>
<dbReference type="Proteomes" id="UP001524569">
    <property type="component" value="Unassembled WGS sequence"/>
</dbReference>
<evidence type="ECO:0000256" key="1">
    <source>
        <dbReference type="ARBA" id="ARBA00022793"/>
    </source>
</evidence>
<organism evidence="7 8">
    <name type="scientific">Methylomonas aurea</name>
    <dbReference type="NCBI Taxonomy" id="2952224"/>
    <lineage>
        <taxon>Bacteria</taxon>
        <taxon>Pseudomonadati</taxon>
        <taxon>Pseudomonadota</taxon>
        <taxon>Gammaproteobacteria</taxon>
        <taxon>Methylococcales</taxon>
        <taxon>Methylococcaceae</taxon>
        <taxon>Methylomonas</taxon>
    </lineage>
</organism>
<name>A0ABT1UMS4_9GAMM</name>
<dbReference type="PANTHER" id="PTHR14359">
    <property type="entry name" value="HOMO-OLIGOMERIC FLAVIN CONTAINING CYS DECARBOXYLASE FAMILY"/>
    <property type="match status" value="1"/>
</dbReference>
<feature type="binding site" evidence="3">
    <location>
        <position position="324"/>
    </location>
    <ligand>
        <name>CTP</name>
        <dbReference type="ChEBI" id="CHEBI:37563"/>
    </ligand>
</feature>
<dbReference type="HAMAP" id="MF_02225">
    <property type="entry name" value="CoaBC"/>
    <property type="match status" value="1"/>
</dbReference>
<proteinExistence type="inferred from homology"/>
<keyword evidence="3" id="KW-0511">Multifunctional enzyme</keyword>
<dbReference type="InterPro" id="IPR007085">
    <property type="entry name" value="DNA/pantothenate-metab_flavo_C"/>
</dbReference>
<sequence length="406" mass="43229">MGRVINKRILLGVCGGIAAYKAAELLRLLRKQGCEVRVVMTAAAARFVAPLTFQALSGHGVHSELLDPEQEQAMSHIHLARWADMLLIAPATADVLAKMANGLADDLLSTLYLAAECPVYVAPAMNQAMWNKSVTQDNIARLQQHGVELIGPAAGEQACGEQGFGRMAEPADIVQSVLAASAGSYLAGLKLVVSAGPTREPLDPVRFISNRSSGKMGYALARAAVAAGADVTLVSGPVHLPVPAGAEVIKVETALQMHAAVLNACRSADVYIGAAAVADYRAKQVAEHKLKKGETGAGMIQLEKNPDIVAEVAALHPKPWVVGFAAETDDLENYALGKLRSKNLDMIAANWVGRAEGGFDSERNALQVFWRDGRKTLEMADKTSLAVQLLQLIAERMHEKNPIKNP</sequence>
<dbReference type="GO" id="GO:0004633">
    <property type="term" value="F:phosphopantothenoylcysteine decarboxylase activity"/>
    <property type="evidence" value="ECO:0007669"/>
    <property type="project" value="UniProtKB-EC"/>
</dbReference>
<feature type="binding site" evidence="3">
    <location>
        <position position="279"/>
    </location>
    <ligand>
        <name>CTP</name>
        <dbReference type="ChEBI" id="CHEBI:37563"/>
    </ligand>
</feature>
<dbReference type="EC" id="6.3.2.5" evidence="3"/>
<feature type="binding site" evidence="3">
    <location>
        <position position="342"/>
    </location>
    <ligand>
        <name>CTP</name>
        <dbReference type="ChEBI" id="CHEBI:37563"/>
    </ligand>
</feature>
<comment type="caution">
    <text evidence="7">The sequence shown here is derived from an EMBL/GenBank/DDBJ whole genome shotgun (WGS) entry which is preliminary data.</text>
</comment>
<comment type="function">
    <text evidence="4">Catalyzes two steps in the biosynthesis of coenzyme A. In the first step cysteine is conjugated to 4'-phosphopantothenate to form 4-phosphopantothenoylcysteine, in the latter compound is decarboxylated to form 4'-phosphopantotheine.</text>
</comment>
<feature type="active site" description="Proton donor" evidence="3">
    <location>
        <position position="159"/>
    </location>
</feature>
<keyword evidence="3 4" id="KW-0285">Flavoprotein</keyword>
<keyword evidence="3 4" id="KW-0288">FMN</keyword>
<evidence type="ECO:0000256" key="4">
    <source>
        <dbReference type="RuleBase" id="RU364078"/>
    </source>
</evidence>
<dbReference type="InterPro" id="IPR036551">
    <property type="entry name" value="Flavin_trans-like"/>
</dbReference>
<dbReference type="InterPro" id="IPR035929">
    <property type="entry name" value="CoaB-like_sf"/>
</dbReference>
<keyword evidence="8" id="KW-1185">Reference proteome</keyword>
<comment type="catalytic activity">
    <reaction evidence="3 4">
        <text>(R)-4'-phosphopantothenate + L-cysteine + CTP = N-[(R)-4-phosphopantothenoyl]-L-cysteine + CMP + diphosphate + H(+)</text>
        <dbReference type="Rhea" id="RHEA:19397"/>
        <dbReference type="ChEBI" id="CHEBI:10986"/>
        <dbReference type="ChEBI" id="CHEBI:15378"/>
        <dbReference type="ChEBI" id="CHEBI:33019"/>
        <dbReference type="ChEBI" id="CHEBI:35235"/>
        <dbReference type="ChEBI" id="CHEBI:37563"/>
        <dbReference type="ChEBI" id="CHEBI:59458"/>
        <dbReference type="ChEBI" id="CHEBI:60377"/>
        <dbReference type="EC" id="6.3.2.5"/>
    </reaction>
</comment>
<feature type="region of interest" description="Phosphopantothenoylcysteine decarboxylase" evidence="3">
    <location>
        <begin position="1"/>
        <end position="190"/>
    </location>
</feature>
<comment type="function">
    <text evidence="3">Catalyzes two sequential steps in the biosynthesis of coenzyme A. In the first step cysteine is conjugated to 4'-phosphopantothenate to form 4-phosphopantothenoylcysteine. In the second step the latter compound is decarboxylated to form 4'-phosphopantotheine.</text>
</comment>
<keyword evidence="3" id="KW-0460">Magnesium</keyword>
<comment type="caution">
    <text evidence="3">Lacks conserved residue(s) required for the propagation of feature annotation.</text>
</comment>
<comment type="catalytic activity">
    <reaction evidence="3 4">
        <text>N-[(R)-4-phosphopantothenoyl]-L-cysteine + H(+) = (R)-4'-phosphopantetheine + CO2</text>
        <dbReference type="Rhea" id="RHEA:16793"/>
        <dbReference type="ChEBI" id="CHEBI:15378"/>
        <dbReference type="ChEBI" id="CHEBI:16526"/>
        <dbReference type="ChEBI" id="CHEBI:59458"/>
        <dbReference type="ChEBI" id="CHEBI:61723"/>
        <dbReference type="EC" id="4.1.1.36"/>
    </reaction>
</comment>
<feature type="domain" description="Flavoprotein" evidence="5">
    <location>
        <begin position="7"/>
        <end position="179"/>
    </location>
</feature>
<dbReference type="EC" id="4.1.1.36" evidence="3"/>
<dbReference type="NCBIfam" id="TIGR00521">
    <property type="entry name" value="coaBC_dfp"/>
    <property type="match status" value="1"/>
</dbReference>
<keyword evidence="3 4" id="KW-0436">Ligase</keyword>
<evidence type="ECO:0000256" key="2">
    <source>
        <dbReference type="ARBA" id="ARBA00023239"/>
    </source>
</evidence>
<reference evidence="7 8" key="1">
    <citation type="submission" date="2022-07" db="EMBL/GenBank/DDBJ databases">
        <title>Methylomonas rivi sp. nov., Methylomonas rosea sp. nov., Methylomonas aureus sp. nov. and Methylomonas subterranea sp. nov., four novel methanotrophs isolated from a freshwater creek and the deep terrestrial subsurface.</title>
        <authorList>
            <person name="Abin C."/>
            <person name="Sankaranarayanan K."/>
            <person name="Garner C."/>
            <person name="Sindelar R."/>
            <person name="Kotary K."/>
            <person name="Garner R."/>
            <person name="Barclay S."/>
            <person name="Lawson P."/>
            <person name="Krumholz L."/>
        </authorList>
    </citation>
    <scope>NUCLEOTIDE SEQUENCE [LARGE SCALE GENOMIC DNA]</scope>
    <source>
        <strain evidence="7 8">SURF-1</strain>
    </source>
</reference>
<dbReference type="Gene3D" id="3.40.50.1950">
    <property type="entry name" value="Flavin prenyltransferase-like"/>
    <property type="match status" value="1"/>
</dbReference>
<evidence type="ECO:0000313" key="8">
    <source>
        <dbReference type="Proteomes" id="UP001524569"/>
    </source>
</evidence>
<dbReference type="SUPFAM" id="SSF102645">
    <property type="entry name" value="CoaB-like"/>
    <property type="match status" value="1"/>
</dbReference>
<dbReference type="SUPFAM" id="SSF52507">
    <property type="entry name" value="Homo-oligomeric flavin-containing Cys decarboxylases, HFCD"/>
    <property type="match status" value="1"/>
</dbReference>
<dbReference type="PANTHER" id="PTHR14359:SF6">
    <property type="entry name" value="PHOSPHOPANTOTHENOYLCYSTEINE DECARBOXYLASE"/>
    <property type="match status" value="1"/>
</dbReference>
<keyword evidence="3" id="KW-0479">Metal-binding</keyword>
<evidence type="ECO:0000256" key="3">
    <source>
        <dbReference type="HAMAP-Rule" id="MF_02225"/>
    </source>
</evidence>
<feature type="binding site" evidence="3">
    <location>
        <position position="338"/>
    </location>
    <ligand>
        <name>CTP</name>
        <dbReference type="ChEBI" id="CHEBI:37563"/>
    </ligand>
</feature>
<feature type="binding site" evidence="3">
    <location>
        <begin position="306"/>
        <end position="309"/>
    </location>
    <ligand>
        <name>CTP</name>
        <dbReference type="ChEBI" id="CHEBI:37563"/>
    </ligand>
</feature>
<gene>
    <name evidence="3 7" type="primary">coaBC</name>
    <name evidence="7" type="ORF">NP603_20695</name>
</gene>
<dbReference type="InterPro" id="IPR003382">
    <property type="entry name" value="Flavoprotein"/>
</dbReference>
<comment type="similarity">
    <text evidence="3 4">In the N-terminal section; belongs to the HFCD (homo-oligomeric flavin containing Cys decarboxylase) superfamily.</text>
</comment>
<keyword evidence="2 3" id="KW-0456">Lyase</keyword>
<evidence type="ECO:0000259" key="5">
    <source>
        <dbReference type="Pfam" id="PF02441"/>
    </source>
</evidence>
<dbReference type="RefSeq" id="WP_256612764.1">
    <property type="nucleotide sequence ID" value="NZ_JANIBM010000053.1"/>
</dbReference>
<dbReference type="InterPro" id="IPR005252">
    <property type="entry name" value="CoaBC"/>
</dbReference>
<evidence type="ECO:0000259" key="6">
    <source>
        <dbReference type="Pfam" id="PF04127"/>
    </source>
</evidence>
<dbReference type="Pfam" id="PF04127">
    <property type="entry name" value="DFP"/>
    <property type="match status" value="1"/>
</dbReference>
<dbReference type="Gene3D" id="3.40.50.10300">
    <property type="entry name" value="CoaB-like"/>
    <property type="match status" value="1"/>
</dbReference>
<feature type="region of interest" description="Phosphopantothenate--cysteine ligase" evidence="3">
    <location>
        <begin position="191"/>
        <end position="406"/>
    </location>
</feature>
<dbReference type="EMBL" id="JANIBM010000053">
    <property type="protein sequence ID" value="MCQ8183541.1"/>
    <property type="molecule type" value="Genomic_DNA"/>
</dbReference>
<keyword evidence="1 3" id="KW-0210">Decarboxylase</keyword>
<feature type="domain" description="DNA/pantothenate metabolism flavoprotein C-terminal" evidence="6">
    <location>
        <begin position="186"/>
        <end position="395"/>
    </location>
</feature>
<comment type="pathway">
    <text evidence="3 4">Cofactor biosynthesis; coenzyme A biosynthesis; CoA from (R)-pantothenate: step 2/5.</text>
</comment>
<accession>A0ABT1UMS4</accession>
<protein>
    <recommendedName>
        <fullName evidence="3">Coenzyme A biosynthesis bifunctional protein CoaBC</fullName>
    </recommendedName>
    <alternativeName>
        <fullName evidence="3">DNA/pantothenate metabolism flavoprotein</fullName>
    </alternativeName>
    <alternativeName>
        <fullName evidence="3">Phosphopantothenoylcysteine synthetase/decarboxylase</fullName>
        <shortName evidence="3">PPCS-PPCDC</shortName>
    </alternativeName>
    <domain>
        <recommendedName>
            <fullName evidence="3">Phosphopantothenoylcysteine decarboxylase</fullName>
            <shortName evidence="3">PPC decarboxylase</shortName>
            <shortName evidence="3">PPC-DC</shortName>
            <ecNumber evidence="3">4.1.1.36</ecNumber>
        </recommendedName>
        <alternativeName>
            <fullName evidence="3">CoaC</fullName>
        </alternativeName>
    </domain>
    <domain>
        <recommendedName>
            <fullName evidence="3">Phosphopantothenate--cysteine ligase</fullName>
            <ecNumber evidence="3">6.3.2.5</ecNumber>
        </recommendedName>
        <alternativeName>
            <fullName evidence="3">CoaB</fullName>
        </alternativeName>
        <alternativeName>
            <fullName evidence="3">Phosphopantothenoylcysteine synthetase</fullName>
            <shortName evidence="3">PPC synthetase</shortName>
            <shortName evidence="3">PPC-S</shortName>
        </alternativeName>
    </domain>
</protein>
<comment type="similarity">
    <text evidence="3 4">In the C-terminal section; belongs to the PPC synthetase family.</text>
</comment>
<comment type="cofactor">
    <cofactor evidence="3">
        <name>FMN</name>
        <dbReference type="ChEBI" id="CHEBI:58210"/>
    </cofactor>
    <text evidence="3">Binds 1 FMN per subunit.</text>
</comment>
<dbReference type="GO" id="GO:0004632">
    <property type="term" value="F:phosphopantothenate--cysteine ligase activity"/>
    <property type="evidence" value="ECO:0007669"/>
    <property type="project" value="UniProtKB-EC"/>
</dbReference>
<comment type="cofactor">
    <cofactor evidence="3">
        <name>Mg(2+)</name>
        <dbReference type="ChEBI" id="CHEBI:18420"/>
    </cofactor>
</comment>
<comment type="pathway">
    <text evidence="3 4">Cofactor biosynthesis; coenzyme A biosynthesis; CoA from (R)-pantothenate: step 3/5.</text>
</comment>
<evidence type="ECO:0000313" key="7">
    <source>
        <dbReference type="EMBL" id="MCQ8183541.1"/>
    </source>
</evidence>